<keyword evidence="1" id="KW-0862">Zinc</keyword>
<evidence type="ECO:0000256" key="3">
    <source>
        <dbReference type="SAM" id="SignalP"/>
    </source>
</evidence>
<dbReference type="AlphaFoldDB" id="A0AAV4CD52"/>
<comment type="caution">
    <text evidence="1">Lacks conserved residue(s) required for the propagation of feature annotation.</text>
</comment>
<feature type="binding site" evidence="1">
    <location>
        <position position="407"/>
    </location>
    <ligand>
        <name>Zn(2+)</name>
        <dbReference type="ChEBI" id="CHEBI:29105"/>
        <note>catalytic</note>
    </ligand>
</feature>
<evidence type="ECO:0000259" key="4">
    <source>
        <dbReference type="PROSITE" id="PS50215"/>
    </source>
</evidence>
<feature type="domain" description="Peptidase M12B" evidence="4">
    <location>
        <begin position="231"/>
        <end position="460"/>
    </location>
</feature>
<dbReference type="PANTHER" id="PTHR11905">
    <property type="entry name" value="ADAM A DISINTEGRIN AND METALLOPROTEASE DOMAIN"/>
    <property type="match status" value="1"/>
</dbReference>
<accession>A0AAV4CD52</accession>
<dbReference type="EMBL" id="BLXT01006160">
    <property type="protein sequence ID" value="GFO29355.1"/>
    <property type="molecule type" value="Genomic_DNA"/>
</dbReference>
<dbReference type="Proteomes" id="UP000735302">
    <property type="component" value="Unassembled WGS sequence"/>
</dbReference>
<dbReference type="PANTHER" id="PTHR11905:SF159">
    <property type="entry name" value="ADAM METALLOPROTEASE"/>
    <property type="match status" value="1"/>
</dbReference>
<feature type="compositionally biased region" description="Polar residues" evidence="2">
    <location>
        <begin position="202"/>
        <end position="216"/>
    </location>
</feature>
<dbReference type="Pfam" id="PF13688">
    <property type="entry name" value="Reprolysin_5"/>
    <property type="match status" value="1"/>
</dbReference>
<dbReference type="Gene3D" id="3.40.390.10">
    <property type="entry name" value="Collagenase (Catalytic Domain)"/>
    <property type="match status" value="1"/>
</dbReference>
<evidence type="ECO:0000256" key="2">
    <source>
        <dbReference type="SAM" id="MobiDB-lite"/>
    </source>
</evidence>
<sequence length="460" mass="51379">MEIIIKWIIMAALLPVASLAETNQGENSGQRITIRVQHSEVDKLYQCVLPSSLKVKAELKGQQETPELVLSKSSVVAGVSAAHQVKIMKKDTEGFVRSHHLAVHETEVLGTEAYHNHTTGAAFVVRCVLLDSGRMYFKLDGSIYLYNSKYRVSPVLTEVGEDHIEFESHWVAAMYSMTPVQEHNIACNARSVQYRDEESDTSRNTLPLSTLPIDTNQSKESHRYQRETTTYYVDVLPVVDYSLYARWLDIHQNATNVKILLNNYLLITLTAVDMRLQTLALGNINLRVRIVTPVISTEPEASPYTEDIKFEILDETRVSAPILLQTFSDWIASQTTLPPHDHAMLFTSYDLVPSTNPQEVQTNVTKGLANVAALCQNGSVSLIEDKGAFQSENVAAHELGHGLGSKHDGEDNQCRSADRYLMASGTFPQTSDNLLHPWVFSSCSSAAILTYIRSLEQQNR</sequence>
<keyword evidence="3" id="KW-0732">Signal</keyword>
<gene>
    <name evidence="5" type="ORF">PoB_005586000</name>
</gene>
<evidence type="ECO:0000313" key="6">
    <source>
        <dbReference type="Proteomes" id="UP000735302"/>
    </source>
</evidence>
<dbReference type="GO" id="GO:0004222">
    <property type="term" value="F:metalloendopeptidase activity"/>
    <property type="evidence" value="ECO:0007669"/>
    <property type="project" value="InterPro"/>
</dbReference>
<dbReference type="InterPro" id="IPR001590">
    <property type="entry name" value="Peptidase_M12B"/>
</dbReference>
<dbReference type="SUPFAM" id="SSF55486">
    <property type="entry name" value="Metalloproteases ('zincins'), catalytic domain"/>
    <property type="match status" value="1"/>
</dbReference>
<feature type="chain" id="PRO_5044011097" evidence="3">
    <location>
        <begin position="21"/>
        <end position="460"/>
    </location>
</feature>
<feature type="binding site" evidence="1">
    <location>
        <position position="401"/>
    </location>
    <ligand>
        <name>Zn(2+)</name>
        <dbReference type="ChEBI" id="CHEBI:29105"/>
        <note>catalytic</note>
    </ligand>
</feature>
<dbReference type="GO" id="GO:0046872">
    <property type="term" value="F:metal ion binding"/>
    <property type="evidence" value="ECO:0007669"/>
    <property type="project" value="UniProtKB-KW"/>
</dbReference>
<keyword evidence="5" id="KW-0645">Protease</keyword>
<keyword evidence="5" id="KW-0482">Metalloprotease</keyword>
<feature type="signal peptide" evidence="3">
    <location>
        <begin position="1"/>
        <end position="20"/>
    </location>
</feature>
<name>A0AAV4CD52_9GAST</name>
<keyword evidence="5" id="KW-0378">Hydrolase</keyword>
<keyword evidence="6" id="KW-1185">Reference proteome</keyword>
<evidence type="ECO:0000256" key="1">
    <source>
        <dbReference type="PROSITE-ProRule" id="PRU00276"/>
    </source>
</evidence>
<feature type="region of interest" description="Disordered" evidence="2">
    <location>
        <begin position="198"/>
        <end position="220"/>
    </location>
</feature>
<evidence type="ECO:0000313" key="5">
    <source>
        <dbReference type="EMBL" id="GFO29355.1"/>
    </source>
</evidence>
<feature type="binding site" evidence="1">
    <location>
        <position position="397"/>
    </location>
    <ligand>
        <name>Zn(2+)</name>
        <dbReference type="ChEBI" id="CHEBI:29105"/>
        <note>catalytic</note>
    </ligand>
</feature>
<dbReference type="InterPro" id="IPR024079">
    <property type="entry name" value="MetalloPept_cat_dom_sf"/>
</dbReference>
<proteinExistence type="predicted"/>
<organism evidence="5 6">
    <name type="scientific">Plakobranchus ocellatus</name>
    <dbReference type="NCBI Taxonomy" id="259542"/>
    <lineage>
        <taxon>Eukaryota</taxon>
        <taxon>Metazoa</taxon>
        <taxon>Spiralia</taxon>
        <taxon>Lophotrochozoa</taxon>
        <taxon>Mollusca</taxon>
        <taxon>Gastropoda</taxon>
        <taxon>Heterobranchia</taxon>
        <taxon>Euthyneura</taxon>
        <taxon>Panpulmonata</taxon>
        <taxon>Sacoglossa</taxon>
        <taxon>Placobranchoidea</taxon>
        <taxon>Plakobranchidae</taxon>
        <taxon>Plakobranchus</taxon>
    </lineage>
</organism>
<feature type="active site" evidence="1">
    <location>
        <position position="398"/>
    </location>
</feature>
<reference evidence="5 6" key="1">
    <citation type="journal article" date="2021" name="Elife">
        <title>Chloroplast acquisition without the gene transfer in kleptoplastic sea slugs, Plakobranchus ocellatus.</title>
        <authorList>
            <person name="Maeda T."/>
            <person name="Takahashi S."/>
            <person name="Yoshida T."/>
            <person name="Shimamura S."/>
            <person name="Takaki Y."/>
            <person name="Nagai Y."/>
            <person name="Toyoda A."/>
            <person name="Suzuki Y."/>
            <person name="Arimoto A."/>
            <person name="Ishii H."/>
            <person name="Satoh N."/>
            <person name="Nishiyama T."/>
            <person name="Hasebe M."/>
            <person name="Maruyama T."/>
            <person name="Minagawa J."/>
            <person name="Obokata J."/>
            <person name="Shigenobu S."/>
        </authorList>
    </citation>
    <scope>NUCLEOTIDE SEQUENCE [LARGE SCALE GENOMIC DNA]</scope>
</reference>
<comment type="caution">
    <text evidence="5">The sequence shown here is derived from an EMBL/GenBank/DDBJ whole genome shotgun (WGS) entry which is preliminary data.</text>
</comment>
<protein>
    <submittedName>
        <fullName evidence="5">A disintegrin and metalloproteinase with thrombospondin motifs 5-like</fullName>
    </submittedName>
</protein>
<dbReference type="GO" id="GO:0006509">
    <property type="term" value="P:membrane protein ectodomain proteolysis"/>
    <property type="evidence" value="ECO:0007669"/>
    <property type="project" value="TreeGrafter"/>
</dbReference>
<keyword evidence="1" id="KW-0479">Metal-binding</keyword>
<dbReference type="PROSITE" id="PS50215">
    <property type="entry name" value="ADAM_MEPRO"/>
    <property type="match status" value="1"/>
</dbReference>